<accession>A0A9X3YNH0</accession>
<dbReference type="Pfam" id="PF00144">
    <property type="entry name" value="Beta-lactamase"/>
    <property type="match status" value="1"/>
</dbReference>
<organism evidence="3 4">
    <name type="scientific">Tahibacter soli</name>
    <dbReference type="NCBI Taxonomy" id="2983605"/>
    <lineage>
        <taxon>Bacteria</taxon>
        <taxon>Pseudomonadati</taxon>
        <taxon>Pseudomonadota</taxon>
        <taxon>Gammaproteobacteria</taxon>
        <taxon>Lysobacterales</taxon>
        <taxon>Rhodanobacteraceae</taxon>
        <taxon>Tahibacter</taxon>
    </lineage>
</organism>
<keyword evidence="1" id="KW-0732">Signal</keyword>
<evidence type="ECO:0000313" key="4">
    <source>
        <dbReference type="Proteomes" id="UP001139971"/>
    </source>
</evidence>
<dbReference type="PANTHER" id="PTHR46825">
    <property type="entry name" value="D-ALANYL-D-ALANINE-CARBOXYPEPTIDASE/ENDOPEPTIDASE AMPH"/>
    <property type="match status" value="1"/>
</dbReference>
<name>A0A9X3YNH0_9GAMM</name>
<dbReference type="PANTHER" id="PTHR46825:SF9">
    <property type="entry name" value="BETA-LACTAMASE-RELATED DOMAIN-CONTAINING PROTEIN"/>
    <property type="match status" value="1"/>
</dbReference>
<feature type="domain" description="Beta-lactamase-related" evidence="2">
    <location>
        <begin position="26"/>
        <end position="342"/>
    </location>
</feature>
<dbReference type="InterPro" id="IPR001466">
    <property type="entry name" value="Beta-lactam-related"/>
</dbReference>
<dbReference type="InterPro" id="IPR050491">
    <property type="entry name" value="AmpC-like"/>
</dbReference>
<evidence type="ECO:0000256" key="1">
    <source>
        <dbReference type="SAM" id="SignalP"/>
    </source>
</evidence>
<evidence type="ECO:0000259" key="2">
    <source>
        <dbReference type="Pfam" id="PF00144"/>
    </source>
</evidence>
<keyword evidence="3" id="KW-0378">Hydrolase</keyword>
<reference evidence="3" key="1">
    <citation type="submission" date="2023-02" db="EMBL/GenBank/DDBJ databases">
        <title>Tahibacter soli sp. nov. isolated from soil.</title>
        <authorList>
            <person name="Baek J.H."/>
            <person name="Lee J.K."/>
            <person name="Choi D.G."/>
            <person name="Jeon C.O."/>
        </authorList>
    </citation>
    <scope>NUCLEOTIDE SEQUENCE</scope>
    <source>
        <strain evidence="3">BL</strain>
    </source>
</reference>
<feature type="chain" id="PRO_5040861344" evidence="1">
    <location>
        <begin position="20"/>
        <end position="372"/>
    </location>
</feature>
<dbReference type="InterPro" id="IPR012338">
    <property type="entry name" value="Beta-lactam/transpept-like"/>
</dbReference>
<sequence>MSRLFAFALALLVPSAAPAQTPVEFVDTYAKAHDFSGTALVAKDGKVLVERSYGEANRAFHVPNGPRTKFWIASITKAFTAVLVLQLVDEGRLALDGKIADYLSDYAGDGARKVTIHQLLNHTSGLPNFDQVKDAETAIRSGLPNYQTPYTPEQLVAKFVSGALVAEPGKAFDYNNGDYVLLGRILERVSGKPYETLLRERILAPLKLADTGVLRQYEILPDLANTYFFRDDLKAMANALPVYPENWYASGAMYATPADVLAFSDALFGGKLVKPESLAAMTKPGLDDYGYGVWSFDMKAGDRTVHVVKRPGSIMGAQAQLLRVVEPDITVVLLANTTSADLDEFAAKIARHMIGRESVAPTSRESAAGTRR</sequence>
<dbReference type="Proteomes" id="UP001139971">
    <property type="component" value="Unassembled WGS sequence"/>
</dbReference>
<protein>
    <submittedName>
        <fullName evidence="3">Serine hydrolase</fullName>
    </submittedName>
</protein>
<keyword evidence="4" id="KW-1185">Reference proteome</keyword>
<dbReference type="RefSeq" id="WP_263542213.1">
    <property type="nucleotide sequence ID" value="NZ_JAOVZO020000018.1"/>
</dbReference>
<dbReference type="EMBL" id="JAOVZO020000018">
    <property type="protein sequence ID" value="MDC8014570.1"/>
    <property type="molecule type" value="Genomic_DNA"/>
</dbReference>
<dbReference type="SUPFAM" id="SSF56601">
    <property type="entry name" value="beta-lactamase/transpeptidase-like"/>
    <property type="match status" value="1"/>
</dbReference>
<proteinExistence type="predicted"/>
<dbReference type="AlphaFoldDB" id="A0A9X3YNH0"/>
<dbReference type="GO" id="GO:0016787">
    <property type="term" value="F:hydrolase activity"/>
    <property type="evidence" value="ECO:0007669"/>
    <property type="project" value="UniProtKB-KW"/>
</dbReference>
<evidence type="ECO:0000313" key="3">
    <source>
        <dbReference type="EMBL" id="MDC8014570.1"/>
    </source>
</evidence>
<comment type="caution">
    <text evidence="3">The sequence shown here is derived from an EMBL/GenBank/DDBJ whole genome shotgun (WGS) entry which is preliminary data.</text>
</comment>
<feature type="signal peptide" evidence="1">
    <location>
        <begin position="1"/>
        <end position="19"/>
    </location>
</feature>
<gene>
    <name evidence="3" type="ORF">OD750_018650</name>
</gene>
<dbReference type="Gene3D" id="3.40.710.10">
    <property type="entry name" value="DD-peptidase/beta-lactamase superfamily"/>
    <property type="match status" value="1"/>
</dbReference>